<sequence length="174" mass="18528">MDVAMGLLEWVIAMVGYGWDVVIQRGHAQDWPHIMANILHIVLAYVLAFPIGWERGKNYNIAGLRTFPIVAMASCGYALAANDLPDFNSDAVSRVIQGLVAGIGFIGGGAIVKEAGTVQGVATAASIWNTGAIGIAVAYGNLDIAITLSVVNFLTLWLLTPISEKFRQSSDSHD</sequence>
<evidence type="ECO:0000256" key="3">
    <source>
        <dbReference type="ARBA" id="ARBA00022475"/>
    </source>
</evidence>
<feature type="transmembrane region" description="Helical" evidence="7">
    <location>
        <begin position="59"/>
        <end position="79"/>
    </location>
</feature>
<accession>A0A512E4T2</accession>
<keyword evidence="6 7" id="KW-0472">Membrane</keyword>
<dbReference type="Pfam" id="PF02308">
    <property type="entry name" value="MgtC"/>
    <property type="match status" value="1"/>
</dbReference>
<name>A0A512E4T2_9PROT</name>
<dbReference type="RefSeq" id="WP_211099516.1">
    <property type="nucleotide sequence ID" value="NZ_BJYZ01000138.1"/>
</dbReference>
<reference evidence="9 10" key="1">
    <citation type="submission" date="2019-07" db="EMBL/GenBank/DDBJ databases">
        <title>Whole genome shotgun sequence of Skermanella aerolata NBRC 106429.</title>
        <authorList>
            <person name="Hosoyama A."/>
            <person name="Uohara A."/>
            <person name="Ohji S."/>
            <person name="Ichikawa N."/>
        </authorList>
    </citation>
    <scope>NUCLEOTIDE SEQUENCE [LARGE SCALE GENOMIC DNA]</scope>
    <source>
        <strain evidence="9 10">NBRC 106429</strain>
    </source>
</reference>
<evidence type="ECO:0000256" key="5">
    <source>
        <dbReference type="ARBA" id="ARBA00022989"/>
    </source>
</evidence>
<evidence type="ECO:0000313" key="9">
    <source>
        <dbReference type="EMBL" id="GEO43702.1"/>
    </source>
</evidence>
<feature type="transmembrane region" description="Helical" evidence="7">
    <location>
        <begin position="6"/>
        <end position="22"/>
    </location>
</feature>
<dbReference type="InterPro" id="IPR049177">
    <property type="entry name" value="MgtC_SapB_SrpB_YhiD_N"/>
</dbReference>
<keyword evidence="5 7" id="KW-1133">Transmembrane helix</keyword>
<organism evidence="9 10">
    <name type="scientific">Skermanella aerolata</name>
    <dbReference type="NCBI Taxonomy" id="393310"/>
    <lineage>
        <taxon>Bacteria</taxon>
        <taxon>Pseudomonadati</taxon>
        <taxon>Pseudomonadota</taxon>
        <taxon>Alphaproteobacteria</taxon>
        <taxon>Rhodospirillales</taxon>
        <taxon>Azospirillaceae</taxon>
        <taxon>Skermanella</taxon>
    </lineage>
</organism>
<proteinExistence type="inferred from homology"/>
<dbReference type="Proteomes" id="UP000321523">
    <property type="component" value="Unassembled WGS sequence"/>
</dbReference>
<evidence type="ECO:0000313" key="10">
    <source>
        <dbReference type="Proteomes" id="UP000321523"/>
    </source>
</evidence>
<dbReference type="PANTHER" id="PTHR33778">
    <property type="entry name" value="PROTEIN MGTC"/>
    <property type="match status" value="1"/>
</dbReference>
<comment type="caution">
    <text evidence="9">The sequence shown here is derived from an EMBL/GenBank/DDBJ whole genome shotgun (WGS) entry which is preliminary data.</text>
</comment>
<dbReference type="InterPro" id="IPR003416">
    <property type="entry name" value="MgtC/SapB/SrpB/YhiD_fam"/>
</dbReference>
<keyword evidence="3" id="KW-1003">Cell membrane</keyword>
<evidence type="ECO:0000256" key="4">
    <source>
        <dbReference type="ARBA" id="ARBA00022692"/>
    </source>
</evidence>
<evidence type="ECO:0000256" key="7">
    <source>
        <dbReference type="RuleBase" id="RU365041"/>
    </source>
</evidence>
<protein>
    <recommendedName>
        <fullName evidence="7">Protein MgtC</fullName>
    </recommendedName>
</protein>
<comment type="similarity">
    <text evidence="2 7">Belongs to the MgtC/SapB family.</text>
</comment>
<dbReference type="AlphaFoldDB" id="A0A512E4T2"/>
<feature type="transmembrane region" description="Helical" evidence="7">
    <location>
        <begin position="34"/>
        <end position="53"/>
    </location>
</feature>
<gene>
    <name evidence="9" type="ORF">SAE02_78500</name>
</gene>
<keyword evidence="7" id="KW-0997">Cell inner membrane</keyword>
<evidence type="ECO:0000256" key="1">
    <source>
        <dbReference type="ARBA" id="ARBA00004651"/>
    </source>
</evidence>
<dbReference type="EMBL" id="BJYZ01000138">
    <property type="protein sequence ID" value="GEO43702.1"/>
    <property type="molecule type" value="Genomic_DNA"/>
</dbReference>
<comment type="subcellular location">
    <subcellularLocation>
        <location evidence="7">Cell inner membrane</location>
        <topology evidence="7">Multi-pass membrane protein</topology>
    </subcellularLocation>
    <subcellularLocation>
        <location evidence="1">Cell membrane</location>
        <topology evidence="1">Multi-pass membrane protein</topology>
    </subcellularLocation>
</comment>
<feature type="transmembrane region" description="Helical" evidence="7">
    <location>
        <begin position="91"/>
        <end position="112"/>
    </location>
</feature>
<dbReference type="PANTHER" id="PTHR33778:SF1">
    <property type="entry name" value="MAGNESIUM TRANSPORTER YHID-RELATED"/>
    <property type="match status" value="1"/>
</dbReference>
<evidence type="ECO:0000256" key="2">
    <source>
        <dbReference type="ARBA" id="ARBA00009298"/>
    </source>
</evidence>
<keyword evidence="4 7" id="KW-0812">Transmembrane</keyword>
<dbReference type="GO" id="GO:0005886">
    <property type="term" value="C:plasma membrane"/>
    <property type="evidence" value="ECO:0007669"/>
    <property type="project" value="UniProtKB-SubCell"/>
</dbReference>
<evidence type="ECO:0000256" key="6">
    <source>
        <dbReference type="ARBA" id="ARBA00023136"/>
    </source>
</evidence>
<feature type="domain" description="MgtC/SapB/SrpB/YhiD N-terminal" evidence="8">
    <location>
        <begin position="41"/>
        <end position="164"/>
    </location>
</feature>
<dbReference type="PRINTS" id="PR01837">
    <property type="entry name" value="MGTCSAPBPROT"/>
</dbReference>
<keyword evidence="10" id="KW-1185">Reference proteome</keyword>
<feature type="transmembrane region" description="Helical" evidence="7">
    <location>
        <begin position="132"/>
        <end position="159"/>
    </location>
</feature>
<evidence type="ECO:0000259" key="8">
    <source>
        <dbReference type="Pfam" id="PF02308"/>
    </source>
</evidence>